<feature type="compositionally biased region" description="Acidic residues" evidence="1">
    <location>
        <begin position="127"/>
        <end position="137"/>
    </location>
</feature>
<dbReference type="STRING" id="553467.SAMN04488063_2340"/>
<gene>
    <name evidence="2" type="ORF">SAMN04488063_2340</name>
</gene>
<dbReference type="EMBL" id="FOOQ01000002">
    <property type="protein sequence ID" value="SFG53609.1"/>
    <property type="molecule type" value="Genomic_DNA"/>
</dbReference>
<evidence type="ECO:0000313" key="3">
    <source>
        <dbReference type="Proteomes" id="UP000198876"/>
    </source>
</evidence>
<organism evidence="2 3">
    <name type="scientific">Halopelagius inordinatus</name>
    <dbReference type="NCBI Taxonomy" id="553467"/>
    <lineage>
        <taxon>Archaea</taxon>
        <taxon>Methanobacteriati</taxon>
        <taxon>Methanobacteriota</taxon>
        <taxon>Stenosarchaea group</taxon>
        <taxon>Halobacteria</taxon>
        <taxon>Halobacteriales</taxon>
        <taxon>Haloferacaceae</taxon>
    </lineage>
</organism>
<protein>
    <submittedName>
        <fullName evidence="2">Uncharacterized protein</fullName>
    </submittedName>
</protein>
<accession>A0A1I2SPE1</accession>
<name>A0A1I2SPE1_9EURY</name>
<feature type="compositionally biased region" description="Basic and acidic residues" evidence="1">
    <location>
        <begin position="109"/>
        <end position="126"/>
    </location>
</feature>
<evidence type="ECO:0000313" key="2">
    <source>
        <dbReference type="EMBL" id="SFG53609.1"/>
    </source>
</evidence>
<proteinExistence type="predicted"/>
<dbReference type="Proteomes" id="UP000198876">
    <property type="component" value="Unassembled WGS sequence"/>
</dbReference>
<keyword evidence="3" id="KW-1185">Reference proteome</keyword>
<dbReference type="RefSeq" id="WP_092892345.1">
    <property type="nucleotide sequence ID" value="NZ_FOOQ01000002.1"/>
</dbReference>
<sequence length="137" mass="15782">MSDTESRDDDAAEMPVEMGKATIVYEHPEEGTKEVTVSNEQVVYAQDHWAFMSGTDEEGNDLVRRIPRDKVHYVERNVQKFEDEVKTVRHRVESLANEVRQKLPVNAGDGKRKSRGEASEPHRIDVETDDDDDNRER</sequence>
<evidence type="ECO:0000256" key="1">
    <source>
        <dbReference type="SAM" id="MobiDB-lite"/>
    </source>
</evidence>
<reference evidence="3" key="1">
    <citation type="submission" date="2016-10" db="EMBL/GenBank/DDBJ databases">
        <authorList>
            <person name="Varghese N."/>
            <person name="Submissions S."/>
        </authorList>
    </citation>
    <scope>NUCLEOTIDE SEQUENCE [LARGE SCALE GENOMIC DNA]</scope>
    <source>
        <strain evidence="3">CGMCC 1.7739</strain>
    </source>
</reference>
<dbReference type="AlphaFoldDB" id="A0A1I2SPE1"/>
<feature type="region of interest" description="Disordered" evidence="1">
    <location>
        <begin position="99"/>
        <end position="137"/>
    </location>
</feature>